<feature type="domain" description="PucR C-terminal helix-turn-helix" evidence="2">
    <location>
        <begin position="230"/>
        <end position="285"/>
    </location>
</feature>
<proteinExistence type="inferred from homology"/>
<dbReference type="PANTHER" id="PTHR33744:SF1">
    <property type="entry name" value="DNA-BINDING TRANSCRIPTIONAL ACTIVATOR ADER"/>
    <property type="match status" value="1"/>
</dbReference>
<feature type="domain" description="CdaR GGDEF-like" evidence="3">
    <location>
        <begin position="63"/>
        <end position="177"/>
    </location>
</feature>
<dbReference type="InterPro" id="IPR025736">
    <property type="entry name" value="PucR_C-HTH_dom"/>
</dbReference>
<comment type="similarity">
    <text evidence="1">Belongs to the CdaR family.</text>
</comment>
<protein>
    <recommendedName>
        <fullName evidence="6">PucR C-terminal helix-turn-helix domain-containing protein</fullName>
    </recommendedName>
</protein>
<dbReference type="Pfam" id="PF13556">
    <property type="entry name" value="HTH_30"/>
    <property type="match status" value="1"/>
</dbReference>
<evidence type="ECO:0008006" key="6">
    <source>
        <dbReference type="Google" id="ProtNLM"/>
    </source>
</evidence>
<evidence type="ECO:0000256" key="1">
    <source>
        <dbReference type="ARBA" id="ARBA00006754"/>
    </source>
</evidence>
<dbReference type="InterPro" id="IPR051448">
    <property type="entry name" value="CdaR-like_regulators"/>
</dbReference>
<name>A0A150K5J6_HEYCO</name>
<accession>A0A150K5J6</accession>
<comment type="caution">
    <text evidence="4">The sequence shown here is derived from an EMBL/GenBank/DDBJ whole genome shotgun (WGS) entry which is preliminary data.</text>
</comment>
<dbReference type="InterPro" id="IPR041522">
    <property type="entry name" value="CdaR_GGDEF"/>
</dbReference>
<dbReference type="PANTHER" id="PTHR33744">
    <property type="entry name" value="CARBOHYDRATE DIACID REGULATOR"/>
    <property type="match status" value="1"/>
</dbReference>
<dbReference type="Pfam" id="PF17853">
    <property type="entry name" value="GGDEF_2"/>
    <property type="match status" value="1"/>
</dbReference>
<evidence type="ECO:0000313" key="5">
    <source>
        <dbReference type="Proteomes" id="UP000075304"/>
    </source>
</evidence>
<reference evidence="4 5" key="1">
    <citation type="submission" date="2016-01" db="EMBL/GenBank/DDBJ databases">
        <title>Genome Sequences of Twelve Sporeforming Bacillus Species Isolated from Foods.</title>
        <authorList>
            <person name="Berendsen E.M."/>
            <person name="Wells-Bennik M.H."/>
            <person name="Krawcyk A.O."/>
            <person name="De Jong A."/>
            <person name="Holsappel S."/>
            <person name="Eijlander R.T."/>
            <person name="Kuipers O.P."/>
        </authorList>
    </citation>
    <scope>NUCLEOTIDE SEQUENCE [LARGE SCALE GENOMIC DNA]</scope>
    <source>
        <strain evidence="4 5">B4099</strain>
    </source>
</reference>
<evidence type="ECO:0000259" key="2">
    <source>
        <dbReference type="Pfam" id="PF13556"/>
    </source>
</evidence>
<organism evidence="4 5">
    <name type="scientific">Heyndrickxia coagulans</name>
    <name type="common">Weizmannia coagulans</name>
    <dbReference type="NCBI Taxonomy" id="1398"/>
    <lineage>
        <taxon>Bacteria</taxon>
        <taxon>Bacillati</taxon>
        <taxon>Bacillota</taxon>
        <taxon>Bacilli</taxon>
        <taxon>Bacillales</taxon>
        <taxon>Bacillaceae</taxon>
        <taxon>Heyndrickxia</taxon>
    </lineage>
</organism>
<dbReference type="PATRIC" id="fig|1398.25.peg.599"/>
<evidence type="ECO:0000313" key="4">
    <source>
        <dbReference type="EMBL" id="KYC64498.1"/>
    </source>
</evidence>
<dbReference type="AlphaFoldDB" id="A0A150K5J6"/>
<dbReference type="EMBL" id="LQYI01000099">
    <property type="protein sequence ID" value="KYC64498.1"/>
    <property type="molecule type" value="Genomic_DNA"/>
</dbReference>
<evidence type="ECO:0000259" key="3">
    <source>
        <dbReference type="Pfam" id="PF17853"/>
    </source>
</evidence>
<dbReference type="Proteomes" id="UP000075304">
    <property type="component" value="Unassembled WGS sequence"/>
</dbReference>
<dbReference type="Gene3D" id="1.10.10.2840">
    <property type="entry name" value="PucR C-terminal helix-turn-helix domain"/>
    <property type="match status" value="1"/>
</dbReference>
<sequence>MESDEHEFPPLSKMIIEQSSSVIALELIKKQALADSFYKKANDLFHDFLCCKENELLRKKNVELGIHQHSFFLSALIQLQPLADMQVMNLKMHRLVSDIKKKFQQQAPVVFGFNNKVTVLFQFEEATIQTYIVNQIQYFITNWSDSNHHFLRIGMGTCYSGLERIAKSYSEADKALSYLNSKQKDGIMQYQDIGINRLFIHQSQEEIISFIDEVFHPLKSDHDKNNDLEKTLLVYMETNRSPAQTSKTLHIHVNTLYQRLKKIEEKLGISFSNTEHLLKLQLACYLRKSN</sequence>
<gene>
    <name evidence="4" type="ORF">B4099_1014</name>
</gene>
<dbReference type="InterPro" id="IPR042070">
    <property type="entry name" value="PucR_C-HTH_sf"/>
</dbReference>